<dbReference type="STRING" id="1505727.GA0061077_0584"/>
<dbReference type="EMBL" id="FMBL01000001">
    <property type="protein sequence ID" value="SCC79118.1"/>
    <property type="molecule type" value="Genomic_DNA"/>
</dbReference>
<dbReference type="RefSeq" id="WP_091847393.1">
    <property type="nucleotide sequence ID" value="NZ_FMBL01000001.1"/>
</dbReference>
<dbReference type="GO" id="GO:0005524">
    <property type="term" value="F:ATP binding"/>
    <property type="evidence" value="ECO:0007669"/>
    <property type="project" value="UniProtKB-KW"/>
</dbReference>
<evidence type="ECO:0000256" key="5">
    <source>
        <dbReference type="ARBA" id="ARBA00012142"/>
    </source>
</evidence>
<evidence type="ECO:0000256" key="2">
    <source>
        <dbReference type="ARBA" id="ARBA00004997"/>
    </source>
</evidence>
<dbReference type="Gene3D" id="3.40.1380.20">
    <property type="entry name" value="Pyruvate kinase, C-terminal domain"/>
    <property type="match status" value="1"/>
</dbReference>
<dbReference type="Gene3D" id="3.20.20.60">
    <property type="entry name" value="Phosphoenolpyruvate-binding domains"/>
    <property type="match status" value="1"/>
</dbReference>
<evidence type="ECO:0000256" key="9">
    <source>
        <dbReference type="ARBA" id="ARBA00022741"/>
    </source>
</evidence>
<dbReference type="InterPro" id="IPR015806">
    <property type="entry name" value="Pyrv_Knase_insert_dom_sf"/>
</dbReference>
<dbReference type="OrthoDB" id="9812123at2"/>
<dbReference type="NCBIfam" id="TIGR01064">
    <property type="entry name" value="pyruv_kin"/>
    <property type="match status" value="1"/>
</dbReference>
<keyword evidence="12 16" id="KW-0460">Magnesium</keyword>
<dbReference type="SUPFAM" id="SSF52935">
    <property type="entry name" value="PK C-terminal domain-like"/>
    <property type="match status" value="1"/>
</dbReference>
<dbReference type="NCBIfam" id="NF004491">
    <property type="entry name" value="PRK05826.1"/>
    <property type="match status" value="1"/>
</dbReference>
<keyword evidence="8" id="KW-0479">Metal-binding</keyword>
<keyword evidence="9" id="KW-0547">Nucleotide-binding</keyword>
<dbReference type="EC" id="2.7.1.40" evidence="5 15"/>
<dbReference type="InterPro" id="IPR015795">
    <property type="entry name" value="Pyrv_Knase_C"/>
</dbReference>
<evidence type="ECO:0000313" key="19">
    <source>
        <dbReference type="EMBL" id="SCC79118.1"/>
    </source>
</evidence>
<dbReference type="PANTHER" id="PTHR11817">
    <property type="entry name" value="PYRUVATE KINASE"/>
    <property type="match status" value="1"/>
</dbReference>
<evidence type="ECO:0000256" key="10">
    <source>
        <dbReference type="ARBA" id="ARBA00022777"/>
    </source>
</evidence>
<protein>
    <recommendedName>
        <fullName evidence="6 15">Pyruvate kinase</fullName>
        <ecNumber evidence="5 15">2.7.1.40</ecNumber>
    </recommendedName>
</protein>
<comment type="subunit">
    <text evidence="4">Homotetramer.</text>
</comment>
<dbReference type="InterPro" id="IPR015793">
    <property type="entry name" value="Pyrv_Knase_brl"/>
</dbReference>
<keyword evidence="7 16" id="KW-0808">Transferase</keyword>
<evidence type="ECO:0000256" key="4">
    <source>
        <dbReference type="ARBA" id="ARBA00011881"/>
    </source>
</evidence>
<evidence type="ECO:0000256" key="6">
    <source>
        <dbReference type="ARBA" id="ARBA00018587"/>
    </source>
</evidence>
<comment type="catalytic activity">
    <reaction evidence="16">
        <text>pyruvate + ATP = phosphoenolpyruvate + ADP + H(+)</text>
        <dbReference type="Rhea" id="RHEA:18157"/>
        <dbReference type="ChEBI" id="CHEBI:15361"/>
        <dbReference type="ChEBI" id="CHEBI:15378"/>
        <dbReference type="ChEBI" id="CHEBI:30616"/>
        <dbReference type="ChEBI" id="CHEBI:58702"/>
        <dbReference type="ChEBI" id="CHEBI:456216"/>
        <dbReference type="EC" id="2.7.1.40"/>
    </reaction>
</comment>
<comment type="similarity">
    <text evidence="3 16">Belongs to the pyruvate kinase family.</text>
</comment>
<reference evidence="20" key="1">
    <citation type="submission" date="2016-08" db="EMBL/GenBank/DDBJ databases">
        <authorList>
            <person name="Varghese N."/>
            <person name="Submissions Spin"/>
        </authorList>
    </citation>
    <scope>NUCLEOTIDE SEQUENCE [LARGE SCALE GENOMIC DNA]</scope>
    <source>
        <strain evidence="20">R-52791</strain>
    </source>
</reference>
<dbReference type="InterPro" id="IPR011037">
    <property type="entry name" value="Pyrv_Knase-like_insert_dom_sf"/>
</dbReference>
<evidence type="ECO:0000256" key="3">
    <source>
        <dbReference type="ARBA" id="ARBA00008663"/>
    </source>
</evidence>
<evidence type="ECO:0000259" key="18">
    <source>
        <dbReference type="Pfam" id="PF02887"/>
    </source>
</evidence>
<accession>A0A1C4H3B5</accession>
<evidence type="ECO:0000256" key="15">
    <source>
        <dbReference type="NCBIfam" id="TIGR01064"/>
    </source>
</evidence>
<comment type="cofactor">
    <cofactor evidence="1">
        <name>K(+)</name>
        <dbReference type="ChEBI" id="CHEBI:29103"/>
    </cofactor>
</comment>
<organism evidence="19 20">
    <name type="scientific">Bifidobacterium commune</name>
    <dbReference type="NCBI Taxonomy" id="1505727"/>
    <lineage>
        <taxon>Bacteria</taxon>
        <taxon>Bacillati</taxon>
        <taxon>Actinomycetota</taxon>
        <taxon>Actinomycetes</taxon>
        <taxon>Bifidobacteriales</taxon>
        <taxon>Bifidobacteriaceae</taxon>
        <taxon>Bifidobacterium</taxon>
    </lineage>
</organism>
<dbReference type="InterPro" id="IPR040442">
    <property type="entry name" value="Pyrv_kinase-like_dom_sf"/>
</dbReference>
<feature type="domain" description="Pyruvate kinase barrel" evidence="17">
    <location>
        <begin position="1"/>
        <end position="327"/>
    </location>
</feature>
<keyword evidence="11" id="KW-0067">ATP-binding</keyword>
<dbReference type="AlphaFoldDB" id="A0A1C4H3B5"/>
<dbReference type="GO" id="GO:0000287">
    <property type="term" value="F:magnesium ion binding"/>
    <property type="evidence" value="ECO:0007669"/>
    <property type="project" value="UniProtKB-UniRule"/>
</dbReference>
<feature type="domain" description="Pyruvate kinase C-terminal" evidence="18">
    <location>
        <begin position="358"/>
        <end position="474"/>
    </location>
</feature>
<dbReference type="FunFam" id="2.40.33.10:FF:000001">
    <property type="entry name" value="Pyruvate kinase"/>
    <property type="match status" value="1"/>
</dbReference>
<dbReference type="InterPro" id="IPR018209">
    <property type="entry name" value="Pyrv_Knase_AS"/>
</dbReference>
<dbReference type="Proteomes" id="UP000242610">
    <property type="component" value="Unassembled WGS sequence"/>
</dbReference>
<evidence type="ECO:0000256" key="7">
    <source>
        <dbReference type="ARBA" id="ARBA00022679"/>
    </source>
</evidence>
<dbReference type="SUPFAM" id="SSF50800">
    <property type="entry name" value="PK beta-barrel domain-like"/>
    <property type="match status" value="1"/>
</dbReference>
<dbReference type="GO" id="GO:0030955">
    <property type="term" value="F:potassium ion binding"/>
    <property type="evidence" value="ECO:0007669"/>
    <property type="project" value="UniProtKB-UniRule"/>
</dbReference>
<evidence type="ECO:0000256" key="8">
    <source>
        <dbReference type="ARBA" id="ARBA00022723"/>
    </source>
</evidence>
<dbReference type="GO" id="GO:0016301">
    <property type="term" value="F:kinase activity"/>
    <property type="evidence" value="ECO:0007669"/>
    <property type="project" value="UniProtKB-KW"/>
</dbReference>
<dbReference type="Pfam" id="PF02887">
    <property type="entry name" value="PK_C"/>
    <property type="match status" value="1"/>
</dbReference>
<dbReference type="UniPathway" id="UPA00109">
    <property type="reaction ID" value="UER00188"/>
</dbReference>
<dbReference type="PRINTS" id="PR01050">
    <property type="entry name" value="PYRUVTKNASE"/>
</dbReference>
<dbReference type="Gene3D" id="2.40.33.10">
    <property type="entry name" value="PK beta-barrel domain-like"/>
    <property type="match status" value="1"/>
</dbReference>
<dbReference type="InterPro" id="IPR036918">
    <property type="entry name" value="Pyrv_Knase_C_sf"/>
</dbReference>
<dbReference type="GO" id="GO:0004743">
    <property type="term" value="F:pyruvate kinase activity"/>
    <property type="evidence" value="ECO:0007669"/>
    <property type="project" value="UniProtKB-UniRule"/>
</dbReference>
<keyword evidence="14 19" id="KW-0670">Pyruvate</keyword>
<comment type="pathway">
    <text evidence="2 16">Carbohydrate degradation; glycolysis; pyruvate from D-glyceraldehyde 3-phosphate: step 5/5.</text>
</comment>
<keyword evidence="10 16" id="KW-0418">Kinase</keyword>
<name>A0A1C4H3B5_9BIFI</name>
<evidence type="ECO:0000256" key="14">
    <source>
        <dbReference type="ARBA" id="ARBA00023317"/>
    </source>
</evidence>
<dbReference type="InterPro" id="IPR001697">
    <property type="entry name" value="Pyr_Knase"/>
</dbReference>
<sequence>MRKAKIVDTIGPASESLENLTELVKNGMDVARLNRSHGTTEDHLKVYNNVREASKSTGRNVAALVDLQGPKIRCGWFKKNAAGEDKVQLTEGQEFVITTDDIEGDEHITSTTFKGLPGDCHPGDPILIDDGKVRLEVTKVEGNNVHTKVIVAGPVSSHKGINLPGVAVSLPALTEKDEGDLRWAIQTGADIVAMSFVRFASDIDRAHEIMDEEGRRIPVVAKIEKPQAVENLEDIVKAFDGIMVARGDMAVEMPFEEVPLVTKRCIELAREYAKPVIVATEVLGSMVSSPIPTRAEASDCANAVLDGADATMTSNETAVGKYAPQTVNTMSRISGYATEHGFDRIPTLKNPDMSSTGAVSSAAVDLADKVNAKAIVAFTQTGSTVHRVSRERPAAPIYGITNNEHTYHWLALSWGTEAFCVAEDYHNMNRHELMKFTDKVLRDAGKVVDGDKIVVLSSAQGEQQSGRTDSIYVHTVGACDAD</sequence>
<dbReference type="SUPFAM" id="SSF51621">
    <property type="entry name" value="Phosphoenolpyruvate/pyruvate domain"/>
    <property type="match status" value="1"/>
</dbReference>
<keyword evidence="13 16" id="KW-0324">Glycolysis</keyword>
<evidence type="ECO:0000256" key="16">
    <source>
        <dbReference type="RuleBase" id="RU000504"/>
    </source>
</evidence>
<gene>
    <name evidence="19" type="ORF">GA0061077_0584</name>
</gene>
<evidence type="ECO:0000256" key="13">
    <source>
        <dbReference type="ARBA" id="ARBA00023152"/>
    </source>
</evidence>
<evidence type="ECO:0000313" key="20">
    <source>
        <dbReference type="Proteomes" id="UP000242610"/>
    </source>
</evidence>
<keyword evidence="20" id="KW-1185">Reference proteome</keyword>
<dbReference type="PROSITE" id="PS00110">
    <property type="entry name" value="PYRUVATE_KINASE"/>
    <property type="match status" value="1"/>
</dbReference>
<proteinExistence type="inferred from homology"/>
<evidence type="ECO:0000259" key="17">
    <source>
        <dbReference type="Pfam" id="PF00224"/>
    </source>
</evidence>
<evidence type="ECO:0000256" key="12">
    <source>
        <dbReference type="ARBA" id="ARBA00022842"/>
    </source>
</evidence>
<dbReference type="NCBIfam" id="NF004978">
    <property type="entry name" value="PRK06354.1"/>
    <property type="match status" value="1"/>
</dbReference>
<evidence type="ECO:0000256" key="1">
    <source>
        <dbReference type="ARBA" id="ARBA00001958"/>
    </source>
</evidence>
<evidence type="ECO:0000256" key="11">
    <source>
        <dbReference type="ARBA" id="ARBA00022840"/>
    </source>
</evidence>
<dbReference type="Pfam" id="PF00224">
    <property type="entry name" value="PK"/>
    <property type="match status" value="1"/>
</dbReference>
<dbReference type="InterPro" id="IPR015813">
    <property type="entry name" value="Pyrv/PenolPyrv_kinase-like_dom"/>
</dbReference>